<name>A0A1M7KHT2_9HYPH</name>
<evidence type="ECO:0000313" key="7">
    <source>
        <dbReference type="EMBL" id="SHM64938.1"/>
    </source>
</evidence>
<dbReference type="Gene3D" id="1.20.120.1630">
    <property type="match status" value="1"/>
</dbReference>
<dbReference type="Pfam" id="PF07298">
    <property type="entry name" value="NnrU"/>
    <property type="match status" value="1"/>
</dbReference>
<proteinExistence type="predicted"/>
<comment type="subcellular location">
    <subcellularLocation>
        <location evidence="1">Membrane</location>
        <topology evidence="1">Multi-pass membrane protein</topology>
    </subcellularLocation>
</comment>
<dbReference type="AlphaFoldDB" id="A0A1M7KHT2"/>
<feature type="transmembrane region" description="Helical" evidence="5">
    <location>
        <begin position="76"/>
        <end position="96"/>
    </location>
</feature>
<organism evidence="7 8">
    <name type="scientific">Roseibium suaedae</name>
    <dbReference type="NCBI Taxonomy" id="735517"/>
    <lineage>
        <taxon>Bacteria</taxon>
        <taxon>Pseudomonadati</taxon>
        <taxon>Pseudomonadota</taxon>
        <taxon>Alphaproteobacteria</taxon>
        <taxon>Hyphomicrobiales</taxon>
        <taxon>Stappiaceae</taxon>
        <taxon>Roseibium</taxon>
    </lineage>
</organism>
<accession>A0A1M7KHT2</accession>
<dbReference type="GO" id="GO:0016020">
    <property type="term" value="C:membrane"/>
    <property type="evidence" value="ECO:0007669"/>
    <property type="project" value="UniProtKB-SubCell"/>
</dbReference>
<dbReference type="OrthoDB" id="7828645at2"/>
<evidence type="ECO:0000259" key="6">
    <source>
        <dbReference type="Pfam" id="PF07298"/>
    </source>
</evidence>
<dbReference type="Proteomes" id="UP000186002">
    <property type="component" value="Unassembled WGS sequence"/>
</dbReference>
<feature type="transmembrane region" description="Helical" evidence="5">
    <location>
        <begin position="145"/>
        <end position="164"/>
    </location>
</feature>
<feature type="transmembrane region" description="Helical" evidence="5">
    <location>
        <begin position="198"/>
        <end position="220"/>
    </location>
</feature>
<feature type="transmembrane region" description="Helical" evidence="5">
    <location>
        <begin position="6"/>
        <end position="24"/>
    </location>
</feature>
<evidence type="ECO:0000256" key="5">
    <source>
        <dbReference type="SAM" id="Phobius"/>
    </source>
</evidence>
<keyword evidence="4 5" id="KW-0472">Membrane</keyword>
<feature type="transmembrane region" description="Helical" evidence="5">
    <location>
        <begin position="117"/>
        <end position="139"/>
    </location>
</feature>
<keyword evidence="8" id="KW-1185">Reference proteome</keyword>
<evidence type="ECO:0000313" key="8">
    <source>
        <dbReference type="Proteomes" id="UP000186002"/>
    </source>
</evidence>
<dbReference type="RefSeq" id="WP_073013997.1">
    <property type="nucleotide sequence ID" value="NZ_FRBW01000003.1"/>
</dbReference>
<reference evidence="7 8" key="1">
    <citation type="submission" date="2016-11" db="EMBL/GenBank/DDBJ databases">
        <authorList>
            <person name="Jaros S."/>
            <person name="Januszkiewicz K."/>
            <person name="Wedrychowicz H."/>
        </authorList>
    </citation>
    <scope>NUCLEOTIDE SEQUENCE [LARGE SCALE GENOMIC DNA]</scope>
    <source>
        <strain evidence="7 8">DSM 22153</strain>
    </source>
</reference>
<keyword evidence="3 5" id="KW-1133">Transmembrane helix</keyword>
<dbReference type="STRING" id="735517.SAMN05444272_2853"/>
<gene>
    <name evidence="7" type="ORF">SAMN05444272_2853</name>
</gene>
<dbReference type="EMBL" id="FRBW01000003">
    <property type="protein sequence ID" value="SHM64938.1"/>
    <property type="molecule type" value="Genomic_DNA"/>
</dbReference>
<protein>
    <submittedName>
        <fullName evidence="7">Uncharacterized membrane protein</fullName>
    </submittedName>
</protein>
<evidence type="ECO:0000256" key="3">
    <source>
        <dbReference type="ARBA" id="ARBA00022989"/>
    </source>
</evidence>
<evidence type="ECO:0000256" key="1">
    <source>
        <dbReference type="ARBA" id="ARBA00004141"/>
    </source>
</evidence>
<sequence>MSDGAAWGEFALAFGVFLGAHRLPVLPPVRGKLTAILGKTGFTIVYSLLSLALLAWVIEAAADAPYISLWEPTVPLVHTTFLLMGIAFLLFGLAISRPNPFSFGGLRNDAFDPARPGIVRWIRHPMLAALALWAIGHLISNGDLAHVILFGSLGLFALLGMRLIDRRKKRTMGAEWDRLLQDLKAQSWLKGFAPFPAFLIRVIFAAGCMVFMLLLHPLLLGVDPLVYFGG</sequence>
<evidence type="ECO:0000256" key="4">
    <source>
        <dbReference type="ARBA" id="ARBA00023136"/>
    </source>
</evidence>
<dbReference type="InterPro" id="IPR009915">
    <property type="entry name" value="NnrU_dom"/>
</dbReference>
<evidence type="ECO:0000256" key="2">
    <source>
        <dbReference type="ARBA" id="ARBA00022692"/>
    </source>
</evidence>
<keyword evidence="2 5" id="KW-0812">Transmembrane</keyword>
<feature type="transmembrane region" description="Helical" evidence="5">
    <location>
        <begin position="36"/>
        <end position="56"/>
    </location>
</feature>
<feature type="domain" description="NnrU" evidence="6">
    <location>
        <begin position="10"/>
        <end position="224"/>
    </location>
</feature>